<dbReference type="Pfam" id="PF03061">
    <property type="entry name" value="4HBT"/>
    <property type="match status" value="1"/>
</dbReference>
<protein>
    <submittedName>
        <fullName evidence="5">Acyl-CoA thioesterase</fullName>
        <ecNumber evidence="5">3.1.2.20</ecNumber>
    </submittedName>
</protein>
<dbReference type="SUPFAM" id="SSF54637">
    <property type="entry name" value="Thioesterase/thiol ester dehydrase-isomerase"/>
    <property type="match status" value="1"/>
</dbReference>
<dbReference type="InterPro" id="IPR029069">
    <property type="entry name" value="HotDog_dom_sf"/>
</dbReference>
<dbReference type="InterPro" id="IPR006683">
    <property type="entry name" value="Thioestr_dom"/>
</dbReference>
<feature type="domain" description="HotDog ACOT-type" evidence="4">
    <location>
        <begin position="10"/>
        <end position="123"/>
    </location>
</feature>
<dbReference type="PANTHER" id="PTHR11049:SF5">
    <property type="entry name" value="ACYL-COA THIOESTER HYDROLASE YCIA"/>
    <property type="match status" value="1"/>
</dbReference>
<keyword evidence="2 3" id="KW-0378">Hydrolase</keyword>
<dbReference type="InterPro" id="IPR033120">
    <property type="entry name" value="HOTDOG_ACOT"/>
</dbReference>
<dbReference type="PROSITE" id="PS51770">
    <property type="entry name" value="HOTDOG_ACOT"/>
    <property type="match status" value="1"/>
</dbReference>
<dbReference type="PANTHER" id="PTHR11049">
    <property type="entry name" value="ACYL COENZYME A THIOESTER HYDROLASE"/>
    <property type="match status" value="1"/>
</dbReference>
<dbReference type="InterPro" id="IPR040170">
    <property type="entry name" value="Cytosol_ACT"/>
</dbReference>
<name>A0ABU5I8R1_9BURK</name>
<proteinExistence type="inferred from homology"/>
<dbReference type="EC" id="3.1.2.20" evidence="5"/>
<evidence type="ECO:0000313" key="6">
    <source>
        <dbReference type="Proteomes" id="UP001293718"/>
    </source>
</evidence>
<organism evidence="5 6">
    <name type="scientific">Azohydromonas lata</name>
    <dbReference type="NCBI Taxonomy" id="45677"/>
    <lineage>
        <taxon>Bacteria</taxon>
        <taxon>Pseudomonadati</taxon>
        <taxon>Pseudomonadota</taxon>
        <taxon>Betaproteobacteria</taxon>
        <taxon>Burkholderiales</taxon>
        <taxon>Sphaerotilaceae</taxon>
        <taxon>Azohydromonas</taxon>
    </lineage>
</organism>
<evidence type="ECO:0000256" key="3">
    <source>
        <dbReference type="PROSITE-ProRule" id="PRU01106"/>
    </source>
</evidence>
<evidence type="ECO:0000259" key="4">
    <source>
        <dbReference type="PROSITE" id="PS51770"/>
    </source>
</evidence>
<gene>
    <name evidence="5" type="ORF">SM757_02745</name>
</gene>
<evidence type="ECO:0000256" key="2">
    <source>
        <dbReference type="ARBA" id="ARBA00022801"/>
    </source>
</evidence>
<reference evidence="5 6" key="1">
    <citation type="submission" date="2023-11" db="EMBL/GenBank/DDBJ databases">
        <title>Draft genome of Azohydromonas lata strain H1 (DSM1123), a polyhydroxyalkanoate producer.</title>
        <authorList>
            <person name="Traversa D."/>
            <person name="D'Addabbo P."/>
            <person name="Pazzani C."/>
            <person name="Manzari C."/>
            <person name="Chiara M."/>
            <person name="Scrascia M."/>
        </authorList>
    </citation>
    <scope>NUCLEOTIDE SEQUENCE [LARGE SCALE GENOMIC DNA]</scope>
    <source>
        <strain evidence="5 6">H1</strain>
    </source>
</reference>
<dbReference type="CDD" id="cd03442">
    <property type="entry name" value="BFIT_BACH"/>
    <property type="match status" value="1"/>
</dbReference>
<keyword evidence="6" id="KW-1185">Reference proteome</keyword>
<accession>A0ABU5I8R1</accession>
<evidence type="ECO:0000256" key="1">
    <source>
        <dbReference type="ARBA" id="ARBA00010458"/>
    </source>
</evidence>
<evidence type="ECO:0000313" key="5">
    <source>
        <dbReference type="EMBL" id="MDZ5455485.1"/>
    </source>
</evidence>
<dbReference type="GO" id="GO:0047617">
    <property type="term" value="F:fatty acyl-CoA hydrolase activity"/>
    <property type="evidence" value="ECO:0007669"/>
    <property type="project" value="UniProtKB-EC"/>
</dbReference>
<comment type="similarity">
    <text evidence="1">Belongs to the acyl coenzyme A hydrolase family.</text>
</comment>
<dbReference type="Gene3D" id="3.10.129.10">
    <property type="entry name" value="Hotdog Thioesterase"/>
    <property type="match status" value="1"/>
</dbReference>
<dbReference type="RefSeq" id="WP_066331979.1">
    <property type="nucleotide sequence ID" value="NZ_JAXOJX010000002.1"/>
</dbReference>
<sequence length="132" mass="14308">MSESPATLPTDKELVLRVIPMPSDVNASGDVFGGWVMAQVDLAGAVLPARRAQGRIATIAVKEFVFKQPVRVGDLLSFYAEIIHLGRSSMTVDVAVYSQPLHDAKRVLKVTEAVLTYVAVDEQGRPRPLPPV</sequence>
<dbReference type="Proteomes" id="UP001293718">
    <property type="component" value="Unassembled WGS sequence"/>
</dbReference>
<comment type="caution">
    <text evidence="5">The sequence shown here is derived from an EMBL/GenBank/DDBJ whole genome shotgun (WGS) entry which is preliminary data.</text>
</comment>
<dbReference type="EMBL" id="JAXOJX010000002">
    <property type="protein sequence ID" value="MDZ5455485.1"/>
    <property type="molecule type" value="Genomic_DNA"/>
</dbReference>